<dbReference type="InterPro" id="IPR003594">
    <property type="entry name" value="HATPase_dom"/>
</dbReference>
<evidence type="ECO:0000313" key="13">
    <source>
        <dbReference type="Proteomes" id="UP000198832"/>
    </source>
</evidence>
<keyword evidence="3" id="KW-0597">Phosphoprotein</keyword>
<dbReference type="PANTHER" id="PTHR24421:SF10">
    <property type="entry name" value="NITRATE_NITRITE SENSOR PROTEIN NARQ"/>
    <property type="match status" value="1"/>
</dbReference>
<feature type="transmembrane region" description="Helical" evidence="9">
    <location>
        <begin position="66"/>
        <end position="84"/>
    </location>
</feature>
<keyword evidence="9" id="KW-0472">Membrane</keyword>
<dbReference type="STRING" id="574651.SAMN04487968_101484"/>
<dbReference type="AlphaFoldDB" id="A0A1I1DUN2"/>
<dbReference type="GO" id="GO:0016020">
    <property type="term" value="C:membrane"/>
    <property type="evidence" value="ECO:0007669"/>
    <property type="project" value="InterPro"/>
</dbReference>
<name>A0A1I1DUN2_9ACTN</name>
<evidence type="ECO:0000259" key="11">
    <source>
        <dbReference type="Pfam" id="PF07730"/>
    </source>
</evidence>
<keyword evidence="9" id="KW-1133">Transmembrane helix</keyword>
<evidence type="ECO:0000256" key="2">
    <source>
        <dbReference type="ARBA" id="ARBA00012438"/>
    </source>
</evidence>
<dbReference type="Proteomes" id="UP000198832">
    <property type="component" value="Unassembled WGS sequence"/>
</dbReference>
<evidence type="ECO:0000256" key="5">
    <source>
        <dbReference type="ARBA" id="ARBA00022741"/>
    </source>
</evidence>
<dbReference type="EC" id="2.7.13.3" evidence="2"/>
<feature type="domain" description="Signal transduction histidine kinase subgroup 3 dimerisation and phosphoacceptor" evidence="11">
    <location>
        <begin position="157"/>
        <end position="224"/>
    </location>
</feature>
<organism evidence="12 13">
    <name type="scientific">Nocardioides terrae</name>
    <dbReference type="NCBI Taxonomy" id="574651"/>
    <lineage>
        <taxon>Bacteria</taxon>
        <taxon>Bacillati</taxon>
        <taxon>Actinomycetota</taxon>
        <taxon>Actinomycetes</taxon>
        <taxon>Propionibacteriales</taxon>
        <taxon>Nocardioidaceae</taxon>
        <taxon>Nocardioides</taxon>
    </lineage>
</organism>
<dbReference type="GO" id="GO:0005524">
    <property type="term" value="F:ATP binding"/>
    <property type="evidence" value="ECO:0007669"/>
    <property type="project" value="UniProtKB-KW"/>
</dbReference>
<keyword evidence="7" id="KW-0067">ATP-binding</keyword>
<evidence type="ECO:0000256" key="1">
    <source>
        <dbReference type="ARBA" id="ARBA00000085"/>
    </source>
</evidence>
<keyword evidence="13" id="KW-1185">Reference proteome</keyword>
<dbReference type="CDD" id="cd16917">
    <property type="entry name" value="HATPase_UhpB-NarQ-NarX-like"/>
    <property type="match status" value="1"/>
</dbReference>
<gene>
    <name evidence="12" type="ORF">SAMN04487968_101484</name>
</gene>
<dbReference type="GO" id="GO:0000155">
    <property type="term" value="F:phosphorelay sensor kinase activity"/>
    <property type="evidence" value="ECO:0007669"/>
    <property type="project" value="InterPro"/>
</dbReference>
<dbReference type="InterPro" id="IPR050482">
    <property type="entry name" value="Sensor_HK_TwoCompSys"/>
</dbReference>
<evidence type="ECO:0000256" key="8">
    <source>
        <dbReference type="ARBA" id="ARBA00023012"/>
    </source>
</evidence>
<dbReference type="EMBL" id="FOLB01000001">
    <property type="protein sequence ID" value="SFB78096.1"/>
    <property type="molecule type" value="Genomic_DNA"/>
</dbReference>
<dbReference type="Pfam" id="PF07730">
    <property type="entry name" value="HisKA_3"/>
    <property type="match status" value="1"/>
</dbReference>
<evidence type="ECO:0000256" key="9">
    <source>
        <dbReference type="SAM" id="Phobius"/>
    </source>
</evidence>
<dbReference type="Pfam" id="PF02518">
    <property type="entry name" value="HATPase_c"/>
    <property type="match status" value="1"/>
</dbReference>
<protein>
    <recommendedName>
        <fullName evidence="2">histidine kinase</fullName>
        <ecNumber evidence="2">2.7.13.3</ecNumber>
    </recommendedName>
</protein>
<reference evidence="12 13" key="1">
    <citation type="submission" date="2016-10" db="EMBL/GenBank/DDBJ databases">
        <authorList>
            <person name="de Groot N.N."/>
        </authorList>
    </citation>
    <scope>NUCLEOTIDE SEQUENCE [LARGE SCALE GENOMIC DNA]</scope>
    <source>
        <strain evidence="12 13">CGMCC 1.7056</strain>
    </source>
</reference>
<keyword evidence="8" id="KW-0902">Two-component regulatory system</keyword>
<feature type="transmembrane region" description="Helical" evidence="9">
    <location>
        <begin position="91"/>
        <end position="109"/>
    </location>
</feature>
<comment type="catalytic activity">
    <reaction evidence="1">
        <text>ATP + protein L-histidine = ADP + protein N-phospho-L-histidine.</text>
        <dbReference type="EC" id="2.7.13.3"/>
    </reaction>
</comment>
<evidence type="ECO:0000256" key="3">
    <source>
        <dbReference type="ARBA" id="ARBA00022553"/>
    </source>
</evidence>
<evidence type="ECO:0000259" key="10">
    <source>
        <dbReference type="Pfam" id="PF02518"/>
    </source>
</evidence>
<keyword evidence="6 12" id="KW-0418">Kinase</keyword>
<keyword evidence="4" id="KW-0808">Transferase</keyword>
<sequence length="375" mass="39240">MLAGLVVALSIGGLVSGDVDETPLALTLPVAVVIGLSLLGRTRAPLVATIVTTAANVLQGVWGNQSPGTLMALVVILLLAYSLGAEYDEGVASLGLGFMLAGMFLTEWLDSGSDYAFIAVELGGAWLLGRASRSWRSRATYAEQRQQDLARLAVANERARIARELHDVVAHSLSVIAVQADAAEAALARDPSRAGDPLRAIRGSAREALVDMRQLLHVLRSDDLTDWDGDPRAGRSSRAPARGLADLPPLVSGLREAGLPLDADVRVDGVSMPSGIELAVYRIVQEALTNVLKHAGAVPTRLTVEGNCDDVRVVVRNDPGRQARLAGIESDGRSGHGLIGVRERALAAGGTLQSGHTDDGGFELVATLPICGARA</sequence>
<dbReference type="Gene3D" id="3.30.565.10">
    <property type="entry name" value="Histidine kinase-like ATPase, C-terminal domain"/>
    <property type="match status" value="1"/>
</dbReference>
<dbReference type="Gene3D" id="1.20.5.1930">
    <property type="match status" value="1"/>
</dbReference>
<dbReference type="GO" id="GO:0046983">
    <property type="term" value="F:protein dimerization activity"/>
    <property type="evidence" value="ECO:0007669"/>
    <property type="project" value="InterPro"/>
</dbReference>
<accession>A0A1I1DUN2</accession>
<dbReference type="InterPro" id="IPR011712">
    <property type="entry name" value="Sig_transdc_His_kin_sub3_dim/P"/>
</dbReference>
<keyword evidence="9" id="KW-0812">Transmembrane</keyword>
<feature type="domain" description="Histidine kinase/HSP90-like ATPase" evidence="10">
    <location>
        <begin position="277"/>
        <end position="369"/>
    </location>
</feature>
<evidence type="ECO:0000256" key="6">
    <source>
        <dbReference type="ARBA" id="ARBA00022777"/>
    </source>
</evidence>
<evidence type="ECO:0000256" key="7">
    <source>
        <dbReference type="ARBA" id="ARBA00022840"/>
    </source>
</evidence>
<keyword evidence="5" id="KW-0547">Nucleotide-binding</keyword>
<proteinExistence type="predicted"/>
<dbReference type="InterPro" id="IPR036890">
    <property type="entry name" value="HATPase_C_sf"/>
</dbReference>
<dbReference type="SUPFAM" id="SSF55874">
    <property type="entry name" value="ATPase domain of HSP90 chaperone/DNA topoisomerase II/histidine kinase"/>
    <property type="match status" value="1"/>
</dbReference>
<dbReference type="PANTHER" id="PTHR24421">
    <property type="entry name" value="NITRATE/NITRITE SENSOR PROTEIN NARX-RELATED"/>
    <property type="match status" value="1"/>
</dbReference>
<evidence type="ECO:0000256" key="4">
    <source>
        <dbReference type="ARBA" id="ARBA00022679"/>
    </source>
</evidence>
<evidence type="ECO:0000313" key="12">
    <source>
        <dbReference type="EMBL" id="SFB78096.1"/>
    </source>
</evidence>